<sequence>MDGHGSLPNGAHRSYTQGYAQNEPAMWMIAKMVRASIDCHTPLIIISLSPGVSLLTLSMWRPPEVVAKSGDVFRNAFEDALQHLYHRPRKCFARC</sequence>
<evidence type="ECO:0000313" key="2">
    <source>
        <dbReference type="Proteomes" id="UP000024635"/>
    </source>
</evidence>
<proteinExistence type="predicted"/>
<dbReference type="Proteomes" id="UP000024635">
    <property type="component" value="Unassembled WGS sequence"/>
</dbReference>
<reference evidence="2" key="1">
    <citation type="journal article" date="2015" name="Nat. Genet.">
        <title>The genome and transcriptome of the zoonotic hookworm Ancylostoma ceylanicum identify infection-specific gene families.</title>
        <authorList>
            <person name="Schwarz E.M."/>
            <person name="Hu Y."/>
            <person name="Antoshechkin I."/>
            <person name="Miller M.M."/>
            <person name="Sternberg P.W."/>
            <person name="Aroian R.V."/>
        </authorList>
    </citation>
    <scope>NUCLEOTIDE SEQUENCE</scope>
    <source>
        <strain evidence="2">HY135</strain>
    </source>
</reference>
<protein>
    <submittedName>
        <fullName evidence="1">Uncharacterized protein</fullName>
    </submittedName>
</protein>
<keyword evidence="2" id="KW-1185">Reference proteome</keyword>
<accession>A0A016SV25</accession>
<dbReference type="AlphaFoldDB" id="A0A016SV25"/>
<comment type="caution">
    <text evidence="1">The sequence shown here is derived from an EMBL/GenBank/DDBJ whole genome shotgun (WGS) entry which is preliminary data.</text>
</comment>
<dbReference type="EMBL" id="JARK01001510">
    <property type="protein sequence ID" value="EYB94179.1"/>
    <property type="molecule type" value="Genomic_DNA"/>
</dbReference>
<name>A0A016SV25_9BILA</name>
<organism evidence="1 2">
    <name type="scientific">Ancylostoma ceylanicum</name>
    <dbReference type="NCBI Taxonomy" id="53326"/>
    <lineage>
        <taxon>Eukaryota</taxon>
        <taxon>Metazoa</taxon>
        <taxon>Ecdysozoa</taxon>
        <taxon>Nematoda</taxon>
        <taxon>Chromadorea</taxon>
        <taxon>Rhabditida</taxon>
        <taxon>Rhabditina</taxon>
        <taxon>Rhabditomorpha</taxon>
        <taxon>Strongyloidea</taxon>
        <taxon>Ancylostomatidae</taxon>
        <taxon>Ancylostomatinae</taxon>
        <taxon>Ancylostoma</taxon>
    </lineage>
</organism>
<evidence type="ECO:0000313" key="1">
    <source>
        <dbReference type="EMBL" id="EYB94179.1"/>
    </source>
</evidence>
<gene>
    <name evidence="1" type="primary">Acey_s0174.g440</name>
    <name evidence="1" type="ORF">Y032_0174g440</name>
</gene>